<gene>
    <name evidence="2" type="ORF">LEP1GSC194_3506</name>
</gene>
<evidence type="ECO:0008006" key="4">
    <source>
        <dbReference type="Google" id="ProtNLM"/>
    </source>
</evidence>
<sequence length="216" mass="24769">MKLKLNSFLVSKLEFSLWVLFFLFTFSFGIFSQDNDYSGSHENGKKLLEEKRYSEAEKLAISLLSNNPSDHHAEYLLSSAWVGLGREEANKGNHIQAIELLQKARQKWPFDQELKTEIDLLRTTSTQKKLSSSSSQNRKSSGSQTVILLDSEIYRSINDLKSELHSTLSNLKETGSYRKESDSFSKREKLYLGIISGFALVSLLNLVFTFLLWKRK</sequence>
<dbReference type="Proteomes" id="UP000011988">
    <property type="component" value="Unassembled WGS sequence"/>
</dbReference>
<dbReference type="AlphaFoldDB" id="M6CTW6"/>
<dbReference type="InterPro" id="IPR011990">
    <property type="entry name" value="TPR-like_helical_dom_sf"/>
</dbReference>
<organism evidence="2 3">
    <name type="scientific">Leptospira alstonii serovar Sichuan str. 79601</name>
    <dbReference type="NCBI Taxonomy" id="1218565"/>
    <lineage>
        <taxon>Bacteria</taxon>
        <taxon>Pseudomonadati</taxon>
        <taxon>Spirochaetota</taxon>
        <taxon>Spirochaetia</taxon>
        <taxon>Leptospirales</taxon>
        <taxon>Leptospiraceae</taxon>
        <taxon>Leptospira</taxon>
    </lineage>
</organism>
<comment type="caution">
    <text evidence="2">The sequence shown here is derived from an EMBL/GenBank/DDBJ whole genome shotgun (WGS) entry which is preliminary data.</text>
</comment>
<keyword evidence="1" id="KW-0812">Transmembrane</keyword>
<proteinExistence type="predicted"/>
<dbReference type="SUPFAM" id="SSF48452">
    <property type="entry name" value="TPR-like"/>
    <property type="match status" value="1"/>
</dbReference>
<protein>
    <recommendedName>
        <fullName evidence="4">Tetratricopeptide repeat protein</fullName>
    </recommendedName>
</protein>
<dbReference type="Gene3D" id="1.25.40.10">
    <property type="entry name" value="Tetratricopeptide repeat domain"/>
    <property type="match status" value="1"/>
</dbReference>
<feature type="transmembrane region" description="Helical" evidence="1">
    <location>
        <begin position="190"/>
        <end position="213"/>
    </location>
</feature>
<evidence type="ECO:0000256" key="1">
    <source>
        <dbReference type="SAM" id="Phobius"/>
    </source>
</evidence>
<accession>M6CTW6</accession>
<keyword evidence="1" id="KW-0472">Membrane</keyword>
<dbReference type="PATRIC" id="fig|1218565.3.peg.1850"/>
<dbReference type="RefSeq" id="WP_020773212.1">
    <property type="nucleotide sequence ID" value="NZ_ANIK01000035.1"/>
</dbReference>
<evidence type="ECO:0000313" key="3">
    <source>
        <dbReference type="Proteomes" id="UP000011988"/>
    </source>
</evidence>
<reference evidence="2 3" key="1">
    <citation type="submission" date="2013-01" db="EMBL/GenBank/DDBJ databases">
        <authorList>
            <person name="Harkins D.M."/>
            <person name="Durkin A.S."/>
            <person name="Brinkac L.M."/>
            <person name="Haft D.H."/>
            <person name="Selengut J.D."/>
            <person name="Sanka R."/>
            <person name="DePew J."/>
            <person name="Purushe J."/>
            <person name="Galloway R.L."/>
            <person name="Vinetz J.M."/>
            <person name="Sutton G.G."/>
            <person name="Nierman W.C."/>
            <person name="Fouts D.E."/>
        </authorList>
    </citation>
    <scope>NUCLEOTIDE SEQUENCE [LARGE SCALE GENOMIC DNA]</scope>
    <source>
        <strain evidence="2 3">79601</strain>
    </source>
</reference>
<evidence type="ECO:0000313" key="2">
    <source>
        <dbReference type="EMBL" id="EMJ95367.1"/>
    </source>
</evidence>
<dbReference type="EMBL" id="ANIK01000035">
    <property type="protein sequence ID" value="EMJ95367.1"/>
    <property type="molecule type" value="Genomic_DNA"/>
</dbReference>
<keyword evidence="1" id="KW-1133">Transmembrane helix</keyword>
<name>M6CTW6_9LEPT</name>